<keyword evidence="1" id="KW-0732">Signal</keyword>
<dbReference type="EMBL" id="JARIHO010000082">
    <property type="protein sequence ID" value="KAJ7309343.1"/>
    <property type="molecule type" value="Genomic_DNA"/>
</dbReference>
<evidence type="ECO:0000313" key="2">
    <source>
        <dbReference type="EMBL" id="KAJ7309343.1"/>
    </source>
</evidence>
<keyword evidence="3" id="KW-1185">Reference proteome</keyword>
<proteinExistence type="predicted"/>
<dbReference type="AlphaFoldDB" id="A0AAD7EBJ3"/>
<evidence type="ECO:0000313" key="3">
    <source>
        <dbReference type="Proteomes" id="UP001218218"/>
    </source>
</evidence>
<dbReference type="Proteomes" id="UP001218218">
    <property type="component" value="Unassembled WGS sequence"/>
</dbReference>
<feature type="signal peptide" evidence="1">
    <location>
        <begin position="1"/>
        <end position="26"/>
    </location>
</feature>
<organism evidence="2 3">
    <name type="scientific">Mycena albidolilacea</name>
    <dbReference type="NCBI Taxonomy" id="1033008"/>
    <lineage>
        <taxon>Eukaryota</taxon>
        <taxon>Fungi</taxon>
        <taxon>Dikarya</taxon>
        <taxon>Basidiomycota</taxon>
        <taxon>Agaricomycotina</taxon>
        <taxon>Agaricomycetes</taxon>
        <taxon>Agaricomycetidae</taxon>
        <taxon>Agaricales</taxon>
        <taxon>Marasmiineae</taxon>
        <taxon>Mycenaceae</taxon>
        <taxon>Mycena</taxon>
    </lineage>
</organism>
<sequence length="140" mass="15000">MLVNDSHFVLLLPFSLVLPAAPVIDAGSTQSPTPAPTTPNVCGTQPVLYGSAELLLTSSPRPAHSAHHSSCAEKGTMPRRGAHKRWRLAGASRWNASDVDLGVLETHAIFLGRAGGRHEGAHWVHMCAAAQLHELARQYE</sequence>
<name>A0AAD7EBJ3_9AGAR</name>
<gene>
    <name evidence="2" type="ORF">DFH08DRAFT_823512</name>
</gene>
<evidence type="ECO:0000256" key="1">
    <source>
        <dbReference type="SAM" id="SignalP"/>
    </source>
</evidence>
<protein>
    <recommendedName>
        <fullName evidence="4">Secreted protein</fullName>
    </recommendedName>
</protein>
<reference evidence="2" key="1">
    <citation type="submission" date="2023-03" db="EMBL/GenBank/DDBJ databases">
        <title>Massive genome expansion in bonnet fungi (Mycena s.s.) driven by repeated elements and novel gene families across ecological guilds.</title>
        <authorList>
            <consortium name="Lawrence Berkeley National Laboratory"/>
            <person name="Harder C.B."/>
            <person name="Miyauchi S."/>
            <person name="Viragh M."/>
            <person name="Kuo A."/>
            <person name="Thoen E."/>
            <person name="Andreopoulos B."/>
            <person name="Lu D."/>
            <person name="Skrede I."/>
            <person name="Drula E."/>
            <person name="Henrissat B."/>
            <person name="Morin E."/>
            <person name="Kohler A."/>
            <person name="Barry K."/>
            <person name="LaButti K."/>
            <person name="Morin E."/>
            <person name="Salamov A."/>
            <person name="Lipzen A."/>
            <person name="Mereny Z."/>
            <person name="Hegedus B."/>
            <person name="Baldrian P."/>
            <person name="Stursova M."/>
            <person name="Weitz H."/>
            <person name="Taylor A."/>
            <person name="Grigoriev I.V."/>
            <person name="Nagy L.G."/>
            <person name="Martin F."/>
            <person name="Kauserud H."/>
        </authorList>
    </citation>
    <scope>NUCLEOTIDE SEQUENCE</scope>
    <source>
        <strain evidence="2">CBHHK002</strain>
    </source>
</reference>
<accession>A0AAD7EBJ3</accession>
<evidence type="ECO:0008006" key="4">
    <source>
        <dbReference type="Google" id="ProtNLM"/>
    </source>
</evidence>
<feature type="chain" id="PRO_5042118424" description="Secreted protein" evidence="1">
    <location>
        <begin position="27"/>
        <end position="140"/>
    </location>
</feature>
<comment type="caution">
    <text evidence="2">The sequence shown here is derived from an EMBL/GenBank/DDBJ whole genome shotgun (WGS) entry which is preliminary data.</text>
</comment>